<evidence type="ECO:0000313" key="2">
    <source>
        <dbReference type="EMBL" id="NBG95905.1"/>
    </source>
</evidence>
<dbReference type="Proteomes" id="UP000470384">
    <property type="component" value="Unassembled WGS sequence"/>
</dbReference>
<sequence>MADPIETAGHGSTTQRRSSRLTALPVLGGSLAAAALIWAGVSIAEPTTPVDAAERQADTLEEANKPAAEAPRPLAGDPEAIAKVVAEAPRTEQGGFDLYRRGLYPEALMVWQEAAANGDAGAAYRVGATYMDGQAVPIDLEKGVEWLRKSAEMGEARAMGDLGSAYDWGFGVPKDRAKAAELYEQAARKGHAASQYNIGVLYEEGEGVEQDLVKAYMFYLLSNENGFPKYPAEAIAALEPKLTNEQIKKGVDAARSFDPI</sequence>
<name>A0A845QB68_9HYPH</name>
<dbReference type="PANTHER" id="PTHR43628">
    <property type="entry name" value="ACTIVATOR OF C KINASE PROTEIN 1-RELATED"/>
    <property type="match status" value="1"/>
</dbReference>
<keyword evidence="1" id="KW-0472">Membrane</keyword>
<keyword evidence="1" id="KW-0812">Transmembrane</keyword>
<keyword evidence="3" id="KW-1185">Reference proteome</keyword>
<evidence type="ECO:0000256" key="1">
    <source>
        <dbReference type="SAM" id="Phobius"/>
    </source>
</evidence>
<dbReference type="InterPro" id="IPR006597">
    <property type="entry name" value="Sel1-like"/>
</dbReference>
<feature type="transmembrane region" description="Helical" evidence="1">
    <location>
        <begin position="21"/>
        <end position="41"/>
    </location>
</feature>
<accession>A0A845QB68</accession>
<dbReference type="InterPro" id="IPR052945">
    <property type="entry name" value="Mitotic_Regulator"/>
</dbReference>
<dbReference type="SUPFAM" id="SSF81901">
    <property type="entry name" value="HCP-like"/>
    <property type="match status" value="1"/>
</dbReference>
<dbReference type="OrthoDB" id="5295703at2"/>
<dbReference type="EMBL" id="WXYQ01000006">
    <property type="protein sequence ID" value="NBG95905.1"/>
    <property type="molecule type" value="Genomic_DNA"/>
</dbReference>
<dbReference type="PANTHER" id="PTHR43628:SF1">
    <property type="entry name" value="CHITIN SYNTHASE REGULATORY FACTOR 2-RELATED"/>
    <property type="match status" value="1"/>
</dbReference>
<dbReference type="Pfam" id="PF08238">
    <property type="entry name" value="Sel1"/>
    <property type="match status" value="3"/>
</dbReference>
<evidence type="ECO:0008006" key="4">
    <source>
        <dbReference type="Google" id="ProtNLM"/>
    </source>
</evidence>
<dbReference type="GeneID" id="300654612"/>
<dbReference type="AlphaFoldDB" id="A0A845QB68"/>
<organism evidence="2 3">
    <name type="scientific">Pyruvatibacter mobilis</name>
    <dbReference type="NCBI Taxonomy" id="1712261"/>
    <lineage>
        <taxon>Bacteria</taxon>
        <taxon>Pseudomonadati</taxon>
        <taxon>Pseudomonadota</taxon>
        <taxon>Alphaproteobacteria</taxon>
        <taxon>Hyphomicrobiales</taxon>
        <taxon>Parvibaculaceae</taxon>
        <taxon>Pyruvatibacter</taxon>
    </lineage>
</organism>
<reference evidence="2 3" key="1">
    <citation type="journal article" date="2016" name="Int. J. Syst. Evol. Microbiol.">
        <title>Pyruvatibacter mobilis gen. nov., sp. nov., a marine bacterium from the culture broth of Picochlorum sp. 122.</title>
        <authorList>
            <person name="Wang G."/>
            <person name="Tang M."/>
            <person name="Wu H."/>
            <person name="Dai S."/>
            <person name="Li T."/>
            <person name="Chen C."/>
            <person name="He H."/>
            <person name="Fan J."/>
            <person name="Xiang W."/>
            <person name="Li X."/>
        </authorList>
    </citation>
    <scope>NUCLEOTIDE SEQUENCE [LARGE SCALE GENOMIC DNA]</scope>
    <source>
        <strain evidence="2 3">GYP-11</strain>
    </source>
</reference>
<protein>
    <recommendedName>
        <fullName evidence="4">Sel1 repeat family protein</fullName>
    </recommendedName>
</protein>
<proteinExistence type="predicted"/>
<dbReference type="SMART" id="SM00671">
    <property type="entry name" value="SEL1"/>
    <property type="match status" value="3"/>
</dbReference>
<gene>
    <name evidence="2" type="ORF">GTQ45_09190</name>
</gene>
<dbReference type="InterPro" id="IPR011990">
    <property type="entry name" value="TPR-like_helical_dom_sf"/>
</dbReference>
<dbReference type="Gene3D" id="1.25.40.10">
    <property type="entry name" value="Tetratricopeptide repeat domain"/>
    <property type="match status" value="1"/>
</dbReference>
<evidence type="ECO:0000313" key="3">
    <source>
        <dbReference type="Proteomes" id="UP000470384"/>
    </source>
</evidence>
<keyword evidence="1" id="KW-1133">Transmembrane helix</keyword>
<comment type="caution">
    <text evidence="2">The sequence shown here is derived from an EMBL/GenBank/DDBJ whole genome shotgun (WGS) entry which is preliminary data.</text>
</comment>
<dbReference type="RefSeq" id="WP_160587773.1">
    <property type="nucleotide sequence ID" value="NZ_BMHN01000001.1"/>
</dbReference>